<organism evidence="9 10">
    <name type="scientific">Cohnella lupini</name>
    <dbReference type="NCBI Taxonomy" id="1294267"/>
    <lineage>
        <taxon>Bacteria</taxon>
        <taxon>Bacillati</taxon>
        <taxon>Bacillota</taxon>
        <taxon>Bacilli</taxon>
        <taxon>Bacillales</taxon>
        <taxon>Paenibacillaceae</taxon>
        <taxon>Cohnella</taxon>
    </lineage>
</organism>
<dbReference type="InterPro" id="IPR000515">
    <property type="entry name" value="MetI-like"/>
</dbReference>
<evidence type="ECO:0000259" key="8">
    <source>
        <dbReference type="PROSITE" id="PS50928"/>
    </source>
</evidence>
<dbReference type="AlphaFoldDB" id="A0A3D9IQY8"/>
<keyword evidence="6 7" id="KW-0472">Membrane</keyword>
<reference evidence="9 10" key="1">
    <citation type="submission" date="2018-07" db="EMBL/GenBank/DDBJ databases">
        <title>Genomic Encyclopedia of Type Strains, Phase III (KMG-III): the genomes of soil and plant-associated and newly described type strains.</title>
        <authorList>
            <person name="Whitman W."/>
        </authorList>
    </citation>
    <scope>NUCLEOTIDE SEQUENCE [LARGE SCALE GENOMIC DNA]</scope>
    <source>
        <strain evidence="9 10">CECT 8236</strain>
    </source>
</reference>
<keyword evidence="4 7" id="KW-0812">Transmembrane</keyword>
<feature type="transmembrane region" description="Helical" evidence="7">
    <location>
        <begin position="236"/>
        <end position="262"/>
    </location>
</feature>
<protein>
    <submittedName>
        <fullName evidence="9">Peptide/nickel transport system permease protein</fullName>
    </submittedName>
</protein>
<evidence type="ECO:0000313" key="10">
    <source>
        <dbReference type="Proteomes" id="UP000256869"/>
    </source>
</evidence>
<comment type="subcellular location">
    <subcellularLocation>
        <location evidence="1 7">Cell membrane</location>
        <topology evidence="1 7">Multi-pass membrane protein</topology>
    </subcellularLocation>
</comment>
<dbReference type="CDD" id="cd06261">
    <property type="entry name" value="TM_PBP2"/>
    <property type="match status" value="1"/>
</dbReference>
<dbReference type="SUPFAM" id="SSF161098">
    <property type="entry name" value="MetI-like"/>
    <property type="match status" value="1"/>
</dbReference>
<keyword evidence="10" id="KW-1185">Reference proteome</keyword>
<evidence type="ECO:0000256" key="1">
    <source>
        <dbReference type="ARBA" id="ARBA00004651"/>
    </source>
</evidence>
<feature type="transmembrane region" description="Helical" evidence="7">
    <location>
        <begin position="12"/>
        <end position="30"/>
    </location>
</feature>
<dbReference type="PANTHER" id="PTHR43163:SF6">
    <property type="entry name" value="DIPEPTIDE TRANSPORT SYSTEM PERMEASE PROTEIN DPPB-RELATED"/>
    <property type="match status" value="1"/>
</dbReference>
<dbReference type="GO" id="GO:0055085">
    <property type="term" value="P:transmembrane transport"/>
    <property type="evidence" value="ECO:0007669"/>
    <property type="project" value="InterPro"/>
</dbReference>
<feature type="transmembrane region" description="Helical" evidence="7">
    <location>
        <begin position="133"/>
        <end position="158"/>
    </location>
</feature>
<dbReference type="PROSITE" id="PS50928">
    <property type="entry name" value="ABC_TM1"/>
    <property type="match status" value="1"/>
</dbReference>
<dbReference type="GO" id="GO:0005886">
    <property type="term" value="C:plasma membrane"/>
    <property type="evidence" value="ECO:0007669"/>
    <property type="project" value="UniProtKB-SubCell"/>
</dbReference>
<dbReference type="Pfam" id="PF19300">
    <property type="entry name" value="BPD_transp_1_N"/>
    <property type="match status" value="1"/>
</dbReference>
<comment type="similarity">
    <text evidence="7">Belongs to the binding-protein-dependent transport system permease family.</text>
</comment>
<dbReference type="RefSeq" id="WP_115992033.1">
    <property type="nucleotide sequence ID" value="NZ_QRDY01000003.1"/>
</dbReference>
<evidence type="ECO:0000313" key="9">
    <source>
        <dbReference type="EMBL" id="RED63929.1"/>
    </source>
</evidence>
<sequence length="315" mass="34253">MSRYLVVRVSQGLLTLLLVSILTFFLINLAPGGPSAIMNFQSTAEQREALTKQLGLDKPVVQRYAEWLGGAVQGDLGNSLDSKQPVGELLAERFPNTVILSAATLIFTLMIGIPLGVLAAVKRGSWIDRLITFMSTFGMAIPEFWLGILLIIFFAVIHPILPISGMMTAGSDFSLVDLIKHLALPMFTLSILMLPNIVRFTRSAMVDVISLDYVRTAKAKGLGAYRVFFQHALRNALVPIAAIVGLIVPILLGGSVVVENVFGWPGMGRLAVQAATNRDYTVVMGVTILVGAIVIVTNILTDLIYTVLDPRIRYE</sequence>
<keyword evidence="5 7" id="KW-1133">Transmembrane helix</keyword>
<keyword evidence="3" id="KW-1003">Cell membrane</keyword>
<dbReference type="Proteomes" id="UP000256869">
    <property type="component" value="Unassembled WGS sequence"/>
</dbReference>
<evidence type="ECO:0000256" key="2">
    <source>
        <dbReference type="ARBA" id="ARBA00022448"/>
    </source>
</evidence>
<name>A0A3D9IQY8_9BACL</name>
<dbReference type="InterPro" id="IPR045621">
    <property type="entry name" value="BPD_transp_1_N"/>
</dbReference>
<gene>
    <name evidence="9" type="ORF">DFP95_103170</name>
</gene>
<keyword evidence="2 7" id="KW-0813">Transport</keyword>
<dbReference type="EMBL" id="QRDY01000003">
    <property type="protein sequence ID" value="RED63929.1"/>
    <property type="molecule type" value="Genomic_DNA"/>
</dbReference>
<evidence type="ECO:0000256" key="6">
    <source>
        <dbReference type="ARBA" id="ARBA00023136"/>
    </source>
</evidence>
<dbReference type="Gene3D" id="1.10.3720.10">
    <property type="entry name" value="MetI-like"/>
    <property type="match status" value="1"/>
</dbReference>
<feature type="domain" description="ABC transmembrane type-1" evidence="8">
    <location>
        <begin position="94"/>
        <end position="301"/>
    </location>
</feature>
<proteinExistence type="inferred from homology"/>
<comment type="caution">
    <text evidence="9">The sequence shown here is derived from an EMBL/GenBank/DDBJ whole genome shotgun (WGS) entry which is preliminary data.</text>
</comment>
<feature type="transmembrane region" description="Helical" evidence="7">
    <location>
        <begin position="282"/>
        <end position="308"/>
    </location>
</feature>
<evidence type="ECO:0000256" key="3">
    <source>
        <dbReference type="ARBA" id="ARBA00022475"/>
    </source>
</evidence>
<accession>A0A3D9IQY8</accession>
<evidence type="ECO:0000256" key="4">
    <source>
        <dbReference type="ARBA" id="ARBA00022692"/>
    </source>
</evidence>
<dbReference type="Pfam" id="PF00528">
    <property type="entry name" value="BPD_transp_1"/>
    <property type="match status" value="1"/>
</dbReference>
<evidence type="ECO:0000256" key="7">
    <source>
        <dbReference type="RuleBase" id="RU363032"/>
    </source>
</evidence>
<feature type="transmembrane region" description="Helical" evidence="7">
    <location>
        <begin position="98"/>
        <end position="121"/>
    </location>
</feature>
<feature type="transmembrane region" description="Helical" evidence="7">
    <location>
        <begin position="178"/>
        <end position="198"/>
    </location>
</feature>
<evidence type="ECO:0000256" key="5">
    <source>
        <dbReference type="ARBA" id="ARBA00022989"/>
    </source>
</evidence>
<dbReference type="OrthoDB" id="24153at2"/>
<dbReference type="InterPro" id="IPR035906">
    <property type="entry name" value="MetI-like_sf"/>
</dbReference>
<dbReference type="PANTHER" id="PTHR43163">
    <property type="entry name" value="DIPEPTIDE TRANSPORT SYSTEM PERMEASE PROTEIN DPPB-RELATED"/>
    <property type="match status" value="1"/>
</dbReference>